<dbReference type="EMBL" id="PIPL01000002">
    <property type="protein sequence ID" value="RUO24546.1"/>
    <property type="molecule type" value="Genomic_DNA"/>
</dbReference>
<comment type="caution">
    <text evidence="2">The sequence shown here is derived from an EMBL/GenBank/DDBJ whole genome shotgun (WGS) entry which is preliminary data.</text>
</comment>
<sequence>MIEVKLRELMSAYGKKNGCKLTYHELAELTGLSKATLEAVGSRPDYNTTLATIDALCSYFNCDIQDLLEFTNESKEL</sequence>
<feature type="domain" description="HTH cro/C1-type" evidence="1">
    <location>
        <begin position="5"/>
        <end position="67"/>
    </location>
</feature>
<dbReference type="CDD" id="cd00093">
    <property type="entry name" value="HTH_XRE"/>
    <property type="match status" value="1"/>
</dbReference>
<evidence type="ECO:0000313" key="3">
    <source>
        <dbReference type="Proteomes" id="UP000288293"/>
    </source>
</evidence>
<keyword evidence="3" id="KW-1185">Reference proteome</keyword>
<proteinExistence type="predicted"/>
<evidence type="ECO:0000313" key="2">
    <source>
        <dbReference type="EMBL" id="RUO24546.1"/>
    </source>
</evidence>
<dbReference type="InterPro" id="IPR001387">
    <property type="entry name" value="Cro/C1-type_HTH"/>
</dbReference>
<organism evidence="2 3">
    <name type="scientific">Aliidiomarina minuta</name>
    <dbReference type="NCBI Taxonomy" id="880057"/>
    <lineage>
        <taxon>Bacteria</taxon>
        <taxon>Pseudomonadati</taxon>
        <taxon>Pseudomonadota</taxon>
        <taxon>Gammaproteobacteria</taxon>
        <taxon>Alteromonadales</taxon>
        <taxon>Idiomarinaceae</taxon>
        <taxon>Aliidiomarina</taxon>
    </lineage>
</organism>
<dbReference type="SUPFAM" id="SSF47413">
    <property type="entry name" value="lambda repressor-like DNA-binding domains"/>
    <property type="match status" value="1"/>
</dbReference>
<dbReference type="OrthoDB" id="9805309at2"/>
<name>A0A432W4Z1_9GAMM</name>
<dbReference type="SMART" id="SM00530">
    <property type="entry name" value="HTH_XRE"/>
    <property type="match status" value="1"/>
</dbReference>
<gene>
    <name evidence="2" type="ORF">CWE09_11435</name>
</gene>
<protein>
    <submittedName>
        <fullName evidence="2">XRE family transcriptional regulator</fullName>
    </submittedName>
</protein>
<dbReference type="Proteomes" id="UP000288293">
    <property type="component" value="Unassembled WGS sequence"/>
</dbReference>
<dbReference type="InterPro" id="IPR010982">
    <property type="entry name" value="Lambda_DNA-bd_dom_sf"/>
</dbReference>
<dbReference type="AlphaFoldDB" id="A0A432W4Z1"/>
<dbReference type="Pfam" id="PF13443">
    <property type="entry name" value="HTH_26"/>
    <property type="match status" value="1"/>
</dbReference>
<reference evidence="2 3" key="1">
    <citation type="journal article" date="2011" name="Front. Microbiol.">
        <title>Genomic signatures of strain selection and enhancement in Bacillus atrophaeus var. globigii, a historical biowarfare simulant.</title>
        <authorList>
            <person name="Gibbons H.S."/>
            <person name="Broomall S.M."/>
            <person name="McNew L.A."/>
            <person name="Daligault H."/>
            <person name="Chapman C."/>
            <person name="Bruce D."/>
            <person name="Karavis M."/>
            <person name="Krepps M."/>
            <person name="McGregor P.A."/>
            <person name="Hong C."/>
            <person name="Park K.H."/>
            <person name="Akmal A."/>
            <person name="Feldman A."/>
            <person name="Lin J.S."/>
            <person name="Chang W.E."/>
            <person name="Higgs B.W."/>
            <person name="Demirev P."/>
            <person name="Lindquist J."/>
            <person name="Liem A."/>
            <person name="Fochler E."/>
            <person name="Read T.D."/>
            <person name="Tapia R."/>
            <person name="Johnson S."/>
            <person name="Bishop-Lilly K.A."/>
            <person name="Detter C."/>
            <person name="Han C."/>
            <person name="Sozhamannan S."/>
            <person name="Rosenzweig C.N."/>
            <person name="Skowronski E.W."/>
        </authorList>
    </citation>
    <scope>NUCLEOTIDE SEQUENCE [LARGE SCALE GENOMIC DNA]</scope>
    <source>
        <strain evidence="2 3">MLST1</strain>
    </source>
</reference>
<accession>A0A432W4Z1</accession>
<evidence type="ECO:0000259" key="1">
    <source>
        <dbReference type="SMART" id="SM00530"/>
    </source>
</evidence>
<dbReference type="GO" id="GO:0003677">
    <property type="term" value="F:DNA binding"/>
    <property type="evidence" value="ECO:0007669"/>
    <property type="project" value="InterPro"/>
</dbReference>
<dbReference type="Gene3D" id="1.10.260.40">
    <property type="entry name" value="lambda repressor-like DNA-binding domains"/>
    <property type="match status" value="1"/>
</dbReference>